<keyword evidence="8 9" id="KW-0807">Transducer</keyword>
<feature type="transmembrane region" description="Helical" evidence="10">
    <location>
        <begin position="149"/>
        <end position="168"/>
    </location>
</feature>
<dbReference type="GeneID" id="116301994"/>
<reference evidence="13" key="1">
    <citation type="submission" date="2025-08" db="UniProtKB">
        <authorList>
            <consortium name="RefSeq"/>
        </authorList>
    </citation>
    <scope>IDENTIFICATION</scope>
    <source>
        <tissue evidence="13">Tentacle</tissue>
    </source>
</reference>
<evidence type="ECO:0000256" key="8">
    <source>
        <dbReference type="ARBA" id="ARBA00023224"/>
    </source>
</evidence>
<comment type="similarity">
    <text evidence="9">Belongs to the G-protein coupled receptor 1 family.</text>
</comment>
<keyword evidence="3 9" id="KW-0812">Transmembrane</keyword>
<keyword evidence="5 9" id="KW-0297">G-protein coupled receptor</keyword>
<dbReference type="KEGG" id="aten:116301994"/>
<organism evidence="12 13">
    <name type="scientific">Actinia tenebrosa</name>
    <name type="common">Australian red waratah sea anemone</name>
    <dbReference type="NCBI Taxonomy" id="6105"/>
    <lineage>
        <taxon>Eukaryota</taxon>
        <taxon>Metazoa</taxon>
        <taxon>Cnidaria</taxon>
        <taxon>Anthozoa</taxon>
        <taxon>Hexacorallia</taxon>
        <taxon>Actiniaria</taxon>
        <taxon>Actiniidae</taxon>
        <taxon>Actinia</taxon>
    </lineage>
</organism>
<dbReference type="InterPro" id="IPR000276">
    <property type="entry name" value="GPCR_Rhodpsn"/>
</dbReference>
<feature type="transmembrane region" description="Helical" evidence="10">
    <location>
        <begin position="111"/>
        <end position="129"/>
    </location>
</feature>
<evidence type="ECO:0000256" key="10">
    <source>
        <dbReference type="SAM" id="Phobius"/>
    </source>
</evidence>
<feature type="transmembrane region" description="Helical" evidence="10">
    <location>
        <begin position="68"/>
        <end position="91"/>
    </location>
</feature>
<dbReference type="Pfam" id="PF00001">
    <property type="entry name" value="7tm_1"/>
    <property type="match status" value="1"/>
</dbReference>
<dbReference type="PANTHER" id="PTHR22752:SF14">
    <property type="entry name" value="G-PROTEIN COUPLED RECEPTORS FAMILY 1 PROFILE DOMAIN-CONTAINING PROTEIN"/>
    <property type="match status" value="1"/>
</dbReference>
<evidence type="ECO:0000256" key="5">
    <source>
        <dbReference type="ARBA" id="ARBA00023040"/>
    </source>
</evidence>
<feature type="domain" description="G-protein coupled receptors family 1 profile" evidence="11">
    <location>
        <begin position="48"/>
        <end position="299"/>
    </location>
</feature>
<evidence type="ECO:0000256" key="9">
    <source>
        <dbReference type="RuleBase" id="RU000688"/>
    </source>
</evidence>
<evidence type="ECO:0000256" key="6">
    <source>
        <dbReference type="ARBA" id="ARBA00023136"/>
    </source>
</evidence>
<dbReference type="GO" id="GO:0004930">
    <property type="term" value="F:G protein-coupled receptor activity"/>
    <property type="evidence" value="ECO:0007669"/>
    <property type="project" value="UniProtKB-KW"/>
</dbReference>
<evidence type="ECO:0000256" key="2">
    <source>
        <dbReference type="ARBA" id="ARBA00022475"/>
    </source>
</evidence>
<feature type="transmembrane region" description="Helical" evidence="10">
    <location>
        <begin position="247"/>
        <end position="268"/>
    </location>
</feature>
<keyword evidence="6 10" id="KW-0472">Membrane</keyword>
<evidence type="ECO:0000256" key="1">
    <source>
        <dbReference type="ARBA" id="ARBA00004651"/>
    </source>
</evidence>
<feature type="transmembrane region" description="Helical" evidence="10">
    <location>
        <begin position="32"/>
        <end position="56"/>
    </location>
</feature>
<keyword evidence="12" id="KW-1185">Reference proteome</keyword>
<keyword evidence="4 10" id="KW-1133">Transmembrane helix</keyword>
<evidence type="ECO:0000313" key="12">
    <source>
        <dbReference type="Proteomes" id="UP000515163"/>
    </source>
</evidence>
<dbReference type="Gene3D" id="1.20.1070.10">
    <property type="entry name" value="Rhodopsin 7-helix transmembrane proteins"/>
    <property type="match status" value="1"/>
</dbReference>
<comment type="subcellular location">
    <subcellularLocation>
        <location evidence="1">Cell membrane</location>
        <topology evidence="1">Multi-pass membrane protein</topology>
    </subcellularLocation>
</comment>
<dbReference type="OrthoDB" id="10034726at2759"/>
<feature type="transmembrane region" description="Helical" evidence="10">
    <location>
        <begin position="280"/>
        <end position="300"/>
    </location>
</feature>
<dbReference type="Proteomes" id="UP000515163">
    <property type="component" value="Unplaced"/>
</dbReference>
<evidence type="ECO:0000256" key="3">
    <source>
        <dbReference type="ARBA" id="ARBA00022692"/>
    </source>
</evidence>
<dbReference type="GO" id="GO:0005886">
    <property type="term" value="C:plasma membrane"/>
    <property type="evidence" value="ECO:0007669"/>
    <property type="project" value="UniProtKB-SubCell"/>
</dbReference>
<dbReference type="PRINTS" id="PR00237">
    <property type="entry name" value="GPCRRHODOPSN"/>
</dbReference>
<evidence type="ECO:0000313" key="13">
    <source>
        <dbReference type="RefSeq" id="XP_031567035.1"/>
    </source>
</evidence>
<keyword evidence="7 9" id="KW-0675">Receptor</keyword>
<dbReference type="CDD" id="cd00637">
    <property type="entry name" value="7tm_classA_rhodopsin-like"/>
    <property type="match status" value="1"/>
</dbReference>
<keyword evidence="2" id="KW-1003">Cell membrane</keyword>
<dbReference type="RefSeq" id="XP_031567035.1">
    <property type="nucleotide sequence ID" value="XM_031711175.1"/>
</dbReference>
<sequence length="374" mass="42136">MRQENLTLIGSKQNDSSGSWREEVVISPLGRWLLVSVLAATTVVVFVGNTLVLIVLHKQRRTAGQRVINMFLANLTLIDLSVSFIVLPLSMTTYIHGSWPFGETFCEINGFTTMIIGISGILTMTAIAVDRYRVIVLPVGQRLRTKHAWALLAFIWIWSIIQATPPLLGWNKYTWGQSSALCRASFTRGDGYIESVSLVSYIIPLCIMVYCYVCVYLRVRQSRRRIEMWARFNQDVWLKAEARTAKIVFTVLTFFIVSWTPFIVIYAINGAGKSIVPLAAFRFTGWLASSHSAVNPLIYLKMNKRFRKDLKAVLGCHDSKGDTIKQPANGKAKVKERKLKIPHVLFTNAAVKNARTDGEIPTRINPLRKVVQTA</sequence>
<dbReference type="InParanoid" id="A0A6P8IJZ8"/>
<dbReference type="SUPFAM" id="SSF81321">
    <property type="entry name" value="Family A G protein-coupled receptor-like"/>
    <property type="match status" value="1"/>
</dbReference>
<protein>
    <submittedName>
        <fullName evidence="13">Pinopsin-like</fullName>
    </submittedName>
</protein>
<dbReference type="InterPro" id="IPR017452">
    <property type="entry name" value="GPCR_Rhodpsn_7TM"/>
</dbReference>
<dbReference type="PROSITE" id="PS50262">
    <property type="entry name" value="G_PROTEIN_RECEP_F1_2"/>
    <property type="match status" value="1"/>
</dbReference>
<accession>A0A6P8IJZ8</accession>
<dbReference type="AlphaFoldDB" id="A0A6P8IJZ8"/>
<evidence type="ECO:0000256" key="4">
    <source>
        <dbReference type="ARBA" id="ARBA00022989"/>
    </source>
</evidence>
<dbReference type="PROSITE" id="PS00237">
    <property type="entry name" value="G_PROTEIN_RECEP_F1_1"/>
    <property type="match status" value="1"/>
</dbReference>
<proteinExistence type="inferred from homology"/>
<gene>
    <name evidence="13" type="primary">LOC116301994</name>
</gene>
<evidence type="ECO:0000256" key="7">
    <source>
        <dbReference type="ARBA" id="ARBA00023170"/>
    </source>
</evidence>
<dbReference type="PANTHER" id="PTHR22752">
    <property type="entry name" value="G PROTEIN-COUPLED RECEPTOR"/>
    <property type="match status" value="1"/>
</dbReference>
<evidence type="ECO:0000259" key="11">
    <source>
        <dbReference type="PROSITE" id="PS50262"/>
    </source>
</evidence>
<feature type="transmembrane region" description="Helical" evidence="10">
    <location>
        <begin position="198"/>
        <end position="219"/>
    </location>
</feature>
<name>A0A6P8IJZ8_ACTTE</name>